<evidence type="ECO:0000313" key="3">
    <source>
        <dbReference type="Proteomes" id="UP000010552"/>
    </source>
</evidence>
<dbReference type="InParanoid" id="L5L2W4"/>
<sequence>MWGVRASRRAAAALSGPRWSSPEEASEEKGKREEGARAGRGDLLSWSFSERFTAADGLRDKGRSAS</sequence>
<keyword evidence="3" id="KW-1185">Reference proteome</keyword>
<protein>
    <submittedName>
        <fullName evidence="2">Uncharacterized protein</fullName>
    </submittedName>
</protein>
<name>L5L2W4_PTEAL</name>
<feature type="region of interest" description="Disordered" evidence="1">
    <location>
        <begin position="1"/>
        <end position="40"/>
    </location>
</feature>
<gene>
    <name evidence="2" type="ORF">PAL_GLEAN10007382</name>
</gene>
<feature type="compositionally biased region" description="Basic and acidic residues" evidence="1">
    <location>
        <begin position="27"/>
        <end position="40"/>
    </location>
</feature>
<reference evidence="3" key="1">
    <citation type="journal article" date="2013" name="Science">
        <title>Comparative analysis of bat genomes provides insight into the evolution of flight and immunity.</title>
        <authorList>
            <person name="Zhang G."/>
            <person name="Cowled C."/>
            <person name="Shi Z."/>
            <person name="Huang Z."/>
            <person name="Bishop-Lilly K.A."/>
            <person name="Fang X."/>
            <person name="Wynne J.W."/>
            <person name="Xiong Z."/>
            <person name="Baker M.L."/>
            <person name="Zhao W."/>
            <person name="Tachedjian M."/>
            <person name="Zhu Y."/>
            <person name="Zhou P."/>
            <person name="Jiang X."/>
            <person name="Ng J."/>
            <person name="Yang L."/>
            <person name="Wu L."/>
            <person name="Xiao J."/>
            <person name="Feng Y."/>
            <person name="Chen Y."/>
            <person name="Sun X."/>
            <person name="Zhang Y."/>
            <person name="Marsh G.A."/>
            <person name="Crameri G."/>
            <person name="Broder C.C."/>
            <person name="Frey K.G."/>
            <person name="Wang L.F."/>
            <person name="Wang J."/>
        </authorList>
    </citation>
    <scope>NUCLEOTIDE SEQUENCE [LARGE SCALE GENOMIC DNA]</scope>
</reference>
<dbReference type="AlphaFoldDB" id="L5L2W4"/>
<organism evidence="2 3">
    <name type="scientific">Pteropus alecto</name>
    <name type="common">Black flying fox</name>
    <dbReference type="NCBI Taxonomy" id="9402"/>
    <lineage>
        <taxon>Eukaryota</taxon>
        <taxon>Metazoa</taxon>
        <taxon>Chordata</taxon>
        <taxon>Craniata</taxon>
        <taxon>Vertebrata</taxon>
        <taxon>Euteleostomi</taxon>
        <taxon>Mammalia</taxon>
        <taxon>Eutheria</taxon>
        <taxon>Laurasiatheria</taxon>
        <taxon>Chiroptera</taxon>
        <taxon>Yinpterochiroptera</taxon>
        <taxon>Pteropodoidea</taxon>
        <taxon>Pteropodidae</taxon>
        <taxon>Pteropodinae</taxon>
        <taxon>Pteropus</taxon>
    </lineage>
</organism>
<evidence type="ECO:0000256" key="1">
    <source>
        <dbReference type="SAM" id="MobiDB-lite"/>
    </source>
</evidence>
<dbReference type="Proteomes" id="UP000010552">
    <property type="component" value="Unassembled WGS sequence"/>
</dbReference>
<proteinExistence type="predicted"/>
<dbReference type="EMBL" id="KB030403">
    <property type="protein sequence ID" value="ELK17611.1"/>
    <property type="molecule type" value="Genomic_DNA"/>
</dbReference>
<accession>L5L2W4</accession>
<evidence type="ECO:0000313" key="2">
    <source>
        <dbReference type="EMBL" id="ELK17611.1"/>
    </source>
</evidence>